<dbReference type="EMBL" id="CCAG010018645">
    <property type="status" value="NOT_ANNOTATED_CDS"/>
    <property type="molecule type" value="Genomic_DNA"/>
</dbReference>
<evidence type="ECO:0000256" key="1">
    <source>
        <dbReference type="SAM" id="MobiDB-lite"/>
    </source>
</evidence>
<dbReference type="Proteomes" id="UP000092444">
    <property type="component" value="Unassembled WGS sequence"/>
</dbReference>
<protein>
    <submittedName>
        <fullName evidence="2">Uncharacterized protein</fullName>
    </submittedName>
</protein>
<accession>A0A1B0FQP6</accession>
<dbReference type="AlphaFoldDB" id="A0A1B0FQP6"/>
<reference evidence="2" key="1">
    <citation type="submission" date="2020-05" db="UniProtKB">
        <authorList>
            <consortium name="EnsemblMetazoa"/>
        </authorList>
    </citation>
    <scope>IDENTIFICATION</scope>
    <source>
        <strain evidence="2">Yale</strain>
    </source>
</reference>
<sequence>MEGLLNEFHRSESDGDIENNSSRPRLSLPFANGTMTLLSLGTLNAKLLKSIPAVAVLDKSMNGPVFSEPVFVAAAERSNEEVEIVFIDVVALVTLETEVDDEIVPV</sequence>
<name>A0A1B0FQP6_GLOMM</name>
<evidence type="ECO:0000313" key="2">
    <source>
        <dbReference type="EnsemblMetazoa" id="GMOY006179-PA"/>
    </source>
</evidence>
<organism evidence="2 3">
    <name type="scientific">Glossina morsitans morsitans</name>
    <name type="common">Savannah tsetse fly</name>
    <dbReference type="NCBI Taxonomy" id="37546"/>
    <lineage>
        <taxon>Eukaryota</taxon>
        <taxon>Metazoa</taxon>
        <taxon>Ecdysozoa</taxon>
        <taxon>Arthropoda</taxon>
        <taxon>Hexapoda</taxon>
        <taxon>Insecta</taxon>
        <taxon>Pterygota</taxon>
        <taxon>Neoptera</taxon>
        <taxon>Endopterygota</taxon>
        <taxon>Diptera</taxon>
        <taxon>Brachycera</taxon>
        <taxon>Muscomorpha</taxon>
        <taxon>Hippoboscoidea</taxon>
        <taxon>Glossinidae</taxon>
        <taxon>Glossina</taxon>
    </lineage>
</organism>
<keyword evidence="3" id="KW-1185">Reference proteome</keyword>
<dbReference type="VEuPathDB" id="VectorBase:GMOY006179"/>
<evidence type="ECO:0000313" key="3">
    <source>
        <dbReference type="Proteomes" id="UP000092444"/>
    </source>
</evidence>
<dbReference type="EnsemblMetazoa" id="GMOY006179-RA">
    <property type="protein sequence ID" value="GMOY006179-PA"/>
    <property type="gene ID" value="GMOY006179"/>
</dbReference>
<dbReference type="STRING" id="37546.A0A1B0FQP6"/>
<proteinExistence type="predicted"/>
<feature type="region of interest" description="Disordered" evidence="1">
    <location>
        <begin position="1"/>
        <end position="25"/>
    </location>
</feature>